<sequence>MDLNRDRAGLDVGSQTIGALYFADDLILTPSSFEGLRSLLATTESYLAEVGLSLNPAKTVLFGWKATADRLHYNLPPIIVAGIPVPSTPINTPIRYLGIDFFINKRPVVHSHHAEDDLTIIEAASLKPFQKLRCINTLITPKYLYAASSILGSAGESAGIDKKLRRVSTEVQLKALTRLIRLGNAAVDSLFNTTIGTFHCRLASQLHVPPDLTEAEELTTALRQSRTSWWNEHRAQYANNDLFARHGQALGNTWLQPDSHHLKDGDRIKALRVRTNTYPTNAMLHHNNEAARLCRRCHQSLETPFHILQECSFIKLPRMERHNFICKQVCRLVAKYRPAATIQTEHVYQSPTGDRLKPDIIVLEGNTMTIADVAVSWDDRPASLTRMCNFKSAKYDCQRPMFPDKVVTAVGLAFGARSMLCNETVRGGGLLGLPRPPETNAFDPQYLVLNNCGLMCGGSYESIHDELGKYGDVEDIVLIPGQQFAFVAFRDVAHCVSSATLLSTRPSRLVADGSVHPAFVGKVVTLVVPERNSCGAPVSERPLGLRLVREAVDEAEEALLWRLVSWDQDCCSECQDRTWQLSRETFVLATV</sequence>
<dbReference type="Proteomes" id="UP000805193">
    <property type="component" value="Unassembled WGS sequence"/>
</dbReference>
<keyword evidence="2" id="KW-1185">Reference proteome</keyword>
<proteinExistence type="predicted"/>
<dbReference type="EMBL" id="JABSTQ010009645">
    <property type="protein sequence ID" value="KAG0427276.1"/>
    <property type="molecule type" value="Genomic_DNA"/>
</dbReference>
<evidence type="ECO:0000313" key="1">
    <source>
        <dbReference type="EMBL" id="KAG0427276.1"/>
    </source>
</evidence>
<comment type="caution">
    <text evidence="1">The sequence shown here is derived from an EMBL/GenBank/DDBJ whole genome shotgun (WGS) entry which is preliminary data.</text>
</comment>
<reference evidence="1 2" key="1">
    <citation type="journal article" date="2020" name="Cell">
        <title>Large-Scale Comparative Analyses of Tick Genomes Elucidate Their Genetic Diversity and Vector Capacities.</title>
        <authorList>
            <consortium name="Tick Genome and Microbiome Consortium (TIGMIC)"/>
            <person name="Jia N."/>
            <person name="Wang J."/>
            <person name="Shi W."/>
            <person name="Du L."/>
            <person name="Sun Y."/>
            <person name="Zhan W."/>
            <person name="Jiang J.F."/>
            <person name="Wang Q."/>
            <person name="Zhang B."/>
            <person name="Ji P."/>
            <person name="Bell-Sakyi L."/>
            <person name="Cui X.M."/>
            <person name="Yuan T.T."/>
            <person name="Jiang B.G."/>
            <person name="Yang W.F."/>
            <person name="Lam T.T."/>
            <person name="Chang Q.C."/>
            <person name="Ding S.J."/>
            <person name="Wang X.J."/>
            <person name="Zhu J.G."/>
            <person name="Ruan X.D."/>
            <person name="Zhao L."/>
            <person name="Wei J.T."/>
            <person name="Ye R.Z."/>
            <person name="Que T.C."/>
            <person name="Du C.H."/>
            <person name="Zhou Y.H."/>
            <person name="Cheng J.X."/>
            <person name="Dai P.F."/>
            <person name="Guo W.B."/>
            <person name="Han X.H."/>
            <person name="Huang E.J."/>
            <person name="Li L.F."/>
            <person name="Wei W."/>
            <person name="Gao Y.C."/>
            <person name="Liu J.Z."/>
            <person name="Shao H.Z."/>
            <person name="Wang X."/>
            <person name="Wang C.C."/>
            <person name="Yang T.C."/>
            <person name="Huo Q.B."/>
            <person name="Li W."/>
            <person name="Chen H.Y."/>
            <person name="Chen S.E."/>
            <person name="Zhou L.G."/>
            <person name="Ni X.B."/>
            <person name="Tian J.H."/>
            <person name="Sheng Y."/>
            <person name="Liu T."/>
            <person name="Pan Y.S."/>
            <person name="Xia L.Y."/>
            <person name="Li J."/>
            <person name="Zhao F."/>
            <person name="Cao W.C."/>
        </authorList>
    </citation>
    <scope>NUCLEOTIDE SEQUENCE [LARGE SCALE GENOMIC DNA]</scope>
    <source>
        <strain evidence="1">Iper-2018</strain>
    </source>
</reference>
<name>A0AC60Q2N2_IXOPE</name>
<gene>
    <name evidence="1" type="ORF">HPB47_025669</name>
</gene>
<protein>
    <submittedName>
        <fullName evidence="1">Uncharacterized protein</fullName>
    </submittedName>
</protein>
<accession>A0AC60Q2N2</accession>
<organism evidence="1 2">
    <name type="scientific">Ixodes persulcatus</name>
    <name type="common">Taiga tick</name>
    <dbReference type="NCBI Taxonomy" id="34615"/>
    <lineage>
        <taxon>Eukaryota</taxon>
        <taxon>Metazoa</taxon>
        <taxon>Ecdysozoa</taxon>
        <taxon>Arthropoda</taxon>
        <taxon>Chelicerata</taxon>
        <taxon>Arachnida</taxon>
        <taxon>Acari</taxon>
        <taxon>Parasitiformes</taxon>
        <taxon>Ixodida</taxon>
        <taxon>Ixodoidea</taxon>
        <taxon>Ixodidae</taxon>
        <taxon>Ixodinae</taxon>
        <taxon>Ixodes</taxon>
    </lineage>
</organism>
<evidence type="ECO:0000313" key="2">
    <source>
        <dbReference type="Proteomes" id="UP000805193"/>
    </source>
</evidence>